<protein>
    <submittedName>
        <fullName evidence="3">Uncharacterized protein LOC109466450</fullName>
    </submittedName>
</protein>
<evidence type="ECO:0000313" key="3">
    <source>
        <dbReference type="RefSeq" id="XP_019619733.1"/>
    </source>
</evidence>
<evidence type="ECO:0000259" key="1">
    <source>
        <dbReference type="Pfam" id="PF17921"/>
    </source>
</evidence>
<organism evidence="2 3">
    <name type="scientific">Branchiostoma belcheri</name>
    <name type="common">Amphioxus</name>
    <dbReference type="NCBI Taxonomy" id="7741"/>
    <lineage>
        <taxon>Eukaryota</taxon>
        <taxon>Metazoa</taxon>
        <taxon>Chordata</taxon>
        <taxon>Cephalochordata</taxon>
        <taxon>Leptocardii</taxon>
        <taxon>Amphioxiformes</taxon>
        <taxon>Branchiostomatidae</taxon>
        <taxon>Branchiostoma</taxon>
    </lineage>
</organism>
<accession>A0A6P4Y5L4</accession>
<dbReference type="InterPro" id="IPR041588">
    <property type="entry name" value="Integrase_H2C2"/>
</dbReference>
<sequence length="237" mass="27421">MLISRAEADALLYYLGRATQKSVDWGHEVFQILSTKEHNGAPFGLRGSEESKRQTLNFQRKARAYTCVEGQLRKKDKLVMIQEDFKEVMRLYHDGASHPGITAMKRKLSTVYDHYDAAKVAEYVNNCTVCRTYKASNTDIQHNQPISINRMFRRLGIDFTTIDFHDGTPKKRVLYAIDYFSRFAWGWVMPNTDTNVDGQLLRFYSISVSLWGLYGRSYRVTMAASLCHMLSGWYNQL</sequence>
<dbReference type="AlphaFoldDB" id="A0A6P4Y5L4"/>
<dbReference type="InterPro" id="IPR012337">
    <property type="entry name" value="RNaseH-like_sf"/>
</dbReference>
<dbReference type="SUPFAM" id="SSF53098">
    <property type="entry name" value="Ribonuclease H-like"/>
    <property type="match status" value="1"/>
</dbReference>
<reference evidence="3" key="1">
    <citation type="submission" date="2025-08" db="UniProtKB">
        <authorList>
            <consortium name="RefSeq"/>
        </authorList>
    </citation>
    <scope>IDENTIFICATION</scope>
    <source>
        <tissue evidence="3">Gonad</tissue>
    </source>
</reference>
<dbReference type="GeneID" id="109466450"/>
<keyword evidence="2" id="KW-1185">Reference proteome</keyword>
<dbReference type="KEGG" id="bbel:109466450"/>
<dbReference type="Gene3D" id="1.10.340.70">
    <property type="match status" value="1"/>
</dbReference>
<dbReference type="Proteomes" id="UP000515135">
    <property type="component" value="Unplaced"/>
</dbReference>
<proteinExistence type="predicted"/>
<evidence type="ECO:0000313" key="2">
    <source>
        <dbReference type="Proteomes" id="UP000515135"/>
    </source>
</evidence>
<name>A0A6P4Y5L4_BRABE</name>
<dbReference type="RefSeq" id="XP_019619733.1">
    <property type="nucleotide sequence ID" value="XM_019764174.1"/>
</dbReference>
<feature type="domain" description="Integrase zinc-binding" evidence="1">
    <location>
        <begin position="86"/>
        <end position="135"/>
    </location>
</feature>
<dbReference type="Pfam" id="PF17921">
    <property type="entry name" value="Integrase_H2C2"/>
    <property type="match status" value="1"/>
</dbReference>
<gene>
    <name evidence="3" type="primary">LOC109466450</name>
</gene>